<accession>A0A4Y2FLL0</accession>
<dbReference type="Proteomes" id="UP000499080">
    <property type="component" value="Unassembled WGS sequence"/>
</dbReference>
<comment type="caution">
    <text evidence="2">The sequence shown here is derived from an EMBL/GenBank/DDBJ whole genome shotgun (WGS) entry which is preliminary data.</text>
</comment>
<evidence type="ECO:0000256" key="1">
    <source>
        <dbReference type="SAM" id="MobiDB-lite"/>
    </source>
</evidence>
<feature type="compositionally biased region" description="Basic and acidic residues" evidence="1">
    <location>
        <begin position="159"/>
        <end position="168"/>
    </location>
</feature>
<evidence type="ECO:0000313" key="3">
    <source>
        <dbReference type="Proteomes" id="UP000499080"/>
    </source>
</evidence>
<keyword evidence="3" id="KW-1185">Reference proteome</keyword>
<feature type="compositionally biased region" description="Polar residues" evidence="1">
    <location>
        <begin position="146"/>
        <end position="155"/>
    </location>
</feature>
<protein>
    <submittedName>
        <fullName evidence="2">Uncharacterized protein</fullName>
    </submittedName>
</protein>
<dbReference type="AlphaFoldDB" id="A0A4Y2FLL0"/>
<proteinExistence type="predicted"/>
<feature type="region of interest" description="Disordered" evidence="1">
    <location>
        <begin position="114"/>
        <end position="195"/>
    </location>
</feature>
<feature type="compositionally biased region" description="Low complexity" evidence="1">
    <location>
        <begin position="28"/>
        <end position="47"/>
    </location>
</feature>
<name>A0A4Y2FLL0_ARAVE</name>
<feature type="region of interest" description="Disordered" evidence="1">
    <location>
        <begin position="1"/>
        <end position="55"/>
    </location>
</feature>
<feature type="compositionally biased region" description="Polar residues" evidence="1">
    <location>
        <begin position="116"/>
        <end position="139"/>
    </location>
</feature>
<reference evidence="2 3" key="1">
    <citation type="journal article" date="2019" name="Sci. Rep.">
        <title>Orb-weaving spider Araneus ventricosus genome elucidates the spidroin gene catalogue.</title>
        <authorList>
            <person name="Kono N."/>
            <person name="Nakamura H."/>
            <person name="Ohtoshi R."/>
            <person name="Moran D.A.P."/>
            <person name="Shinohara A."/>
            <person name="Yoshida Y."/>
            <person name="Fujiwara M."/>
            <person name="Mori M."/>
            <person name="Tomita M."/>
            <person name="Arakawa K."/>
        </authorList>
    </citation>
    <scope>NUCLEOTIDE SEQUENCE [LARGE SCALE GENOMIC DNA]</scope>
</reference>
<organism evidence="2 3">
    <name type="scientific">Araneus ventricosus</name>
    <name type="common">Orbweaver spider</name>
    <name type="synonym">Epeira ventricosa</name>
    <dbReference type="NCBI Taxonomy" id="182803"/>
    <lineage>
        <taxon>Eukaryota</taxon>
        <taxon>Metazoa</taxon>
        <taxon>Ecdysozoa</taxon>
        <taxon>Arthropoda</taxon>
        <taxon>Chelicerata</taxon>
        <taxon>Arachnida</taxon>
        <taxon>Araneae</taxon>
        <taxon>Araneomorphae</taxon>
        <taxon>Entelegynae</taxon>
        <taxon>Araneoidea</taxon>
        <taxon>Araneidae</taxon>
        <taxon>Araneus</taxon>
    </lineage>
</organism>
<gene>
    <name evidence="2" type="ORF">AVEN_180551_1</name>
</gene>
<feature type="compositionally biased region" description="Polar residues" evidence="1">
    <location>
        <begin position="169"/>
        <end position="183"/>
    </location>
</feature>
<evidence type="ECO:0000313" key="2">
    <source>
        <dbReference type="EMBL" id="GBM41259.1"/>
    </source>
</evidence>
<sequence>MPDGSRNSDQESDLPQEFDPSSQKTRSRTLSNSSSTPSLASAATSPSFTPDETSLTQELLAELRKILNGGKYYVSDGKKCGRPLDFAARSNRLVDLLESRLQPINTDMTETAAHAGTSTQTGQAISSSNGKDISQSSFSMDDYASHSKTPPSNIRRNGKHTERQEDQRAASTPPISIHRNSVSRIPEGNPPEKTH</sequence>
<dbReference type="EMBL" id="BGPR01000957">
    <property type="protein sequence ID" value="GBM41259.1"/>
    <property type="molecule type" value="Genomic_DNA"/>
</dbReference>